<protein>
    <recommendedName>
        <fullName evidence="4">Polyprotein protein</fullName>
    </recommendedName>
</protein>
<evidence type="ECO:0000313" key="2">
    <source>
        <dbReference type="EMBL" id="KAG5605650.1"/>
    </source>
</evidence>
<feature type="compositionally biased region" description="Polar residues" evidence="1">
    <location>
        <begin position="158"/>
        <end position="169"/>
    </location>
</feature>
<comment type="caution">
    <text evidence="2">The sequence shown here is derived from an EMBL/GenBank/DDBJ whole genome shotgun (WGS) entry which is preliminary data.</text>
</comment>
<dbReference type="EMBL" id="JACXVP010000005">
    <property type="protein sequence ID" value="KAG5605650.1"/>
    <property type="molecule type" value="Genomic_DNA"/>
</dbReference>
<dbReference type="AlphaFoldDB" id="A0A9J5YZ12"/>
<sequence>MLFKMGHLAQSTDTRASQLEAAIPRMIERAIATALTPLKGSIDSLTMRVEVCDRGHGASNEVTTLKADIIGLRKDVDQLKSTIFTSLFGMVEIVDDPSADILACSNVSPATTIGDEVRDDVATVEFKAKTDEEHLGVREEAVYEDLLDLEGAMYETNRQASLRDTSMVGSSGAKDAETP</sequence>
<evidence type="ECO:0008006" key="4">
    <source>
        <dbReference type="Google" id="ProtNLM"/>
    </source>
</evidence>
<evidence type="ECO:0000256" key="1">
    <source>
        <dbReference type="SAM" id="MobiDB-lite"/>
    </source>
</evidence>
<proteinExistence type="predicted"/>
<accession>A0A9J5YZ12</accession>
<evidence type="ECO:0000313" key="3">
    <source>
        <dbReference type="Proteomes" id="UP000824120"/>
    </source>
</evidence>
<name>A0A9J5YZ12_SOLCO</name>
<dbReference type="Proteomes" id="UP000824120">
    <property type="component" value="Chromosome 5"/>
</dbReference>
<organism evidence="2 3">
    <name type="scientific">Solanum commersonii</name>
    <name type="common">Commerson's wild potato</name>
    <name type="synonym">Commerson's nightshade</name>
    <dbReference type="NCBI Taxonomy" id="4109"/>
    <lineage>
        <taxon>Eukaryota</taxon>
        <taxon>Viridiplantae</taxon>
        <taxon>Streptophyta</taxon>
        <taxon>Embryophyta</taxon>
        <taxon>Tracheophyta</taxon>
        <taxon>Spermatophyta</taxon>
        <taxon>Magnoliopsida</taxon>
        <taxon>eudicotyledons</taxon>
        <taxon>Gunneridae</taxon>
        <taxon>Pentapetalae</taxon>
        <taxon>asterids</taxon>
        <taxon>lamiids</taxon>
        <taxon>Solanales</taxon>
        <taxon>Solanaceae</taxon>
        <taxon>Solanoideae</taxon>
        <taxon>Solaneae</taxon>
        <taxon>Solanum</taxon>
    </lineage>
</organism>
<feature type="region of interest" description="Disordered" evidence="1">
    <location>
        <begin position="158"/>
        <end position="179"/>
    </location>
</feature>
<keyword evidence="3" id="KW-1185">Reference proteome</keyword>
<dbReference type="OrthoDB" id="1327708at2759"/>
<gene>
    <name evidence="2" type="ORF">H5410_027142</name>
</gene>
<reference evidence="2 3" key="1">
    <citation type="submission" date="2020-09" db="EMBL/GenBank/DDBJ databases">
        <title>De no assembly of potato wild relative species, Solanum commersonii.</title>
        <authorList>
            <person name="Cho K."/>
        </authorList>
    </citation>
    <scope>NUCLEOTIDE SEQUENCE [LARGE SCALE GENOMIC DNA]</scope>
    <source>
        <strain evidence="2">LZ3.2</strain>
        <tissue evidence="2">Leaf</tissue>
    </source>
</reference>